<evidence type="ECO:0000256" key="3">
    <source>
        <dbReference type="PROSITE-ProRule" id="PRU00023"/>
    </source>
</evidence>
<dbReference type="SUPFAM" id="SSF48403">
    <property type="entry name" value="Ankyrin repeat"/>
    <property type="match status" value="1"/>
</dbReference>
<dbReference type="GO" id="GO:0005634">
    <property type="term" value="C:nucleus"/>
    <property type="evidence" value="ECO:0007669"/>
    <property type="project" value="TreeGrafter"/>
</dbReference>
<protein>
    <submittedName>
        <fullName evidence="4">Uncharacterized protein</fullName>
    </submittedName>
</protein>
<keyword evidence="1" id="KW-0677">Repeat</keyword>
<organism evidence="4 5">
    <name type="scientific">Pelagomonas calceolata</name>
    <dbReference type="NCBI Taxonomy" id="35677"/>
    <lineage>
        <taxon>Eukaryota</taxon>
        <taxon>Sar</taxon>
        <taxon>Stramenopiles</taxon>
        <taxon>Ochrophyta</taxon>
        <taxon>Pelagophyceae</taxon>
        <taxon>Pelagomonadales</taxon>
        <taxon>Pelagomonadaceae</taxon>
        <taxon>Pelagomonas</taxon>
    </lineage>
</organism>
<dbReference type="PRINTS" id="PR01415">
    <property type="entry name" value="ANKYRIN"/>
</dbReference>
<feature type="repeat" description="ANK" evidence="3">
    <location>
        <begin position="102"/>
        <end position="134"/>
    </location>
</feature>
<dbReference type="Pfam" id="PF00023">
    <property type="entry name" value="Ank"/>
    <property type="match status" value="1"/>
</dbReference>
<dbReference type="Gene3D" id="1.25.40.20">
    <property type="entry name" value="Ankyrin repeat-containing domain"/>
    <property type="match status" value="2"/>
</dbReference>
<feature type="non-terminal residue" evidence="4">
    <location>
        <position position="263"/>
    </location>
</feature>
<sequence>MDPRLRAAALKRDLAALNRALAEGADPNAMDADGYTPLIFAVCNNNTDCVAKLIEAGAHPDCYTDKGRTPLNSAASSGYTETIRVLLASGAQVDFVPPYGYGSLTPLHYAIDFGHAQAVRALLAAGADVNRRSEDFSKPVSPLVRAIRFTTCPHRRRGENADHSIITVLLRAGASINEPAVTEFFELLDETNAFISPSERKVIEYVQAVHTAGGFPAYARGHRSMFAAIFSRGRRLPADVIPKIVEYWAHLGCYQYQVPGTGG</sequence>
<accession>A0A8J2S9V4</accession>
<dbReference type="AlphaFoldDB" id="A0A8J2S9V4"/>
<comment type="caution">
    <text evidence="4">The sequence shown here is derived from an EMBL/GenBank/DDBJ whole genome shotgun (WGS) entry which is preliminary data.</text>
</comment>
<dbReference type="Proteomes" id="UP000789595">
    <property type="component" value="Unassembled WGS sequence"/>
</dbReference>
<dbReference type="EMBL" id="CAKKNE010000001">
    <property type="protein sequence ID" value="CAH0366363.1"/>
    <property type="molecule type" value="Genomic_DNA"/>
</dbReference>
<dbReference type="Pfam" id="PF12796">
    <property type="entry name" value="Ank_2"/>
    <property type="match status" value="1"/>
</dbReference>
<proteinExistence type="predicted"/>
<dbReference type="GO" id="GO:0010468">
    <property type="term" value="P:regulation of gene expression"/>
    <property type="evidence" value="ECO:0007669"/>
    <property type="project" value="TreeGrafter"/>
</dbReference>
<name>A0A8J2S9V4_9STRA</name>
<evidence type="ECO:0000256" key="1">
    <source>
        <dbReference type="ARBA" id="ARBA00022737"/>
    </source>
</evidence>
<evidence type="ECO:0000256" key="2">
    <source>
        <dbReference type="ARBA" id="ARBA00023043"/>
    </source>
</evidence>
<dbReference type="InterPro" id="IPR002110">
    <property type="entry name" value="Ankyrin_rpt"/>
</dbReference>
<dbReference type="PANTHER" id="PTHR24124">
    <property type="entry name" value="ANKYRIN REPEAT FAMILY A"/>
    <property type="match status" value="1"/>
</dbReference>
<dbReference type="PROSITE" id="PS50297">
    <property type="entry name" value="ANK_REP_REGION"/>
    <property type="match status" value="3"/>
</dbReference>
<dbReference type="PROSITE" id="PS50088">
    <property type="entry name" value="ANK_REPEAT"/>
    <property type="match status" value="3"/>
</dbReference>
<dbReference type="SMART" id="SM00248">
    <property type="entry name" value="ANK"/>
    <property type="match status" value="4"/>
</dbReference>
<dbReference type="OrthoDB" id="188462at2759"/>
<evidence type="ECO:0000313" key="4">
    <source>
        <dbReference type="EMBL" id="CAH0366363.1"/>
    </source>
</evidence>
<keyword evidence="5" id="KW-1185">Reference proteome</keyword>
<reference evidence="4" key="1">
    <citation type="submission" date="2021-11" db="EMBL/GenBank/DDBJ databases">
        <authorList>
            <consortium name="Genoscope - CEA"/>
            <person name="William W."/>
        </authorList>
    </citation>
    <scope>NUCLEOTIDE SEQUENCE</scope>
</reference>
<keyword evidence="2 3" id="KW-0040">ANK repeat</keyword>
<evidence type="ECO:0000313" key="5">
    <source>
        <dbReference type="Proteomes" id="UP000789595"/>
    </source>
</evidence>
<gene>
    <name evidence="4" type="ORF">PECAL_1P28520</name>
</gene>
<feature type="repeat" description="ANK" evidence="3">
    <location>
        <begin position="66"/>
        <end position="98"/>
    </location>
</feature>
<feature type="repeat" description="ANK" evidence="3">
    <location>
        <begin position="33"/>
        <end position="65"/>
    </location>
</feature>
<dbReference type="InterPro" id="IPR036770">
    <property type="entry name" value="Ankyrin_rpt-contain_sf"/>
</dbReference>
<dbReference type="PANTHER" id="PTHR24124:SF14">
    <property type="entry name" value="CHROMOSOME UNDETERMINED SCAFFOLD_25, WHOLE GENOME SHOTGUN SEQUENCE"/>
    <property type="match status" value="1"/>
</dbReference>